<dbReference type="EMBL" id="JAUEDM010000009">
    <property type="protein sequence ID" value="KAK3312148.1"/>
    <property type="molecule type" value="Genomic_DNA"/>
</dbReference>
<dbReference type="Gene3D" id="3.40.33.10">
    <property type="entry name" value="CAP"/>
    <property type="match status" value="1"/>
</dbReference>
<sequence>MTSQAISQAIDAHNAARTAAPGGDRPALTWSADLAAHAQEWVNHLAEIDKLQHADDIDEGENIFASSASVVTFTDAVNAWVSERANYNGEKIGETPAGVAVGHYTQVVWPDTTQVGMAMAKGATYTYIVGRYSPQGNWEGETAWRAASS</sequence>
<dbReference type="SUPFAM" id="SSF55797">
    <property type="entry name" value="PR-1-like"/>
    <property type="match status" value="1"/>
</dbReference>
<gene>
    <name evidence="2" type="ORF">B0H66DRAFT_394719</name>
</gene>
<reference evidence="2" key="1">
    <citation type="journal article" date="2023" name="Mol. Phylogenet. Evol.">
        <title>Genome-scale phylogeny and comparative genomics of the fungal order Sordariales.</title>
        <authorList>
            <person name="Hensen N."/>
            <person name="Bonometti L."/>
            <person name="Westerberg I."/>
            <person name="Brannstrom I.O."/>
            <person name="Guillou S."/>
            <person name="Cros-Aarteil S."/>
            <person name="Calhoun S."/>
            <person name="Haridas S."/>
            <person name="Kuo A."/>
            <person name="Mondo S."/>
            <person name="Pangilinan J."/>
            <person name="Riley R."/>
            <person name="LaButti K."/>
            <person name="Andreopoulos B."/>
            <person name="Lipzen A."/>
            <person name="Chen C."/>
            <person name="Yan M."/>
            <person name="Daum C."/>
            <person name="Ng V."/>
            <person name="Clum A."/>
            <person name="Steindorff A."/>
            <person name="Ohm R.A."/>
            <person name="Martin F."/>
            <person name="Silar P."/>
            <person name="Natvig D.O."/>
            <person name="Lalanne C."/>
            <person name="Gautier V."/>
            <person name="Ament-Velasquez S.L."/>
            <person name="Kruys A."/>
            <person name="Hutchinson M.I."/>
            <person name="Powell A.J."/>
            <person name="Barry K."/>
            <person name="Miller A.N."/>
            <person name="Grigoriev I.V."/>
            <person name="Debuchy R."/>
            <person name="Gladieux P."/>
            <person name="Hiltunen Thoren M."/>
            <person name="Johannesson H."/>
        </authorList>
    </citation>
    <scope>NUCLEOTIDE SEQUENCE</scope>
    <source>
        <strain evidence="2">CBS 118394</strain>
    </source>
</reference>
<dbReference type="InterPro" id="IPR014044">
    <property type="entry name" value="CAP_dom"/>
</dbReference>
<reference evidence="2" key="2">
    <citation type="submission" date="2023-06" db="EMBL/GenBank/DDBJ databases">
        <authorList>
            <consortium name="Lawrence Berkeley National Laboratory"/>
            <person name="Haridas S."/>
            <person name="Hensen N."/>
            <person name="Bonometti L."/>
            <person name="Westerberg I."/>
            <person name="Brannstrom I.O."/>
            <person name="Guillou S."/>
            <person name="Cros-Aarteil S."/>
            <person name="Calhoun S."/>
            <person name="Kuo A."/>
            <person name="Mondo S."/>
            <person name="Pangilinan J."/>
            <person name="Riley R."/>
            <person name="Labutti K."/>
            <person name="Andreopoulos B."/>
            <person name="Lipzen A."/>
            <person name="Chen C."/>
            <person name="Yanf M."/>
            <person name="Daum C."/>
            <person name="Ng V."/>
            <person name="Clum A."/>
            <person name="Steindorff A."/>
            <person name="Ohm R."/>
            <person name="Martin F."/>
            <person name="Silar P."/>
            <person name="Natvig D."/>
            <person name="Lalanne C."/>
            <person name="Gautier V."/>
            <person name="Ament-Velasquez S.L."/>
            <person name="Kruys A."/>
            <person name="Hutchinson M.I."/>
            <person name="Powell A.J."/>
            <person name="Barry K."/>
            <person name="Miller A.N."/>
            <person name="Grigoriev I.V."/>
            <person name="Debuchy R."/>
            <person name="Gladieux P."/>
            <person name="Thoren M.H."/>
            <person name="Johannesson H."/>
        </authorList>
    </citation>
    <scope>NUCLEOTIDE SEQUENCE</scope>
    <source>
        <strain evidence="2">CBS 118394</strain>
    </source>
</reference>
<dbReference type="InterPro" id="IPR002413">
    <property type="entry name" value="V5_allergen-like"/>
</dbReference>
<dbReference type="CDD" id="cd05382">
    <property type="entry name" value="CAP_GAPR1-like"/>
    <property type="match status" value="1"/>
</dbReference>
<dbReference type="InterPro" id="IPR001283">
    <property type="entry name" value="CRISP-related"/>
</dbReference>
<dbReference type="PROSITE" id="PS01009">
    <property type="entry name" value="CRISP_1"/>
    <property type="match status" value="1"/>
</dbReference>
<evidence type="ECO:0000313" key="3">
    <source>
        <dbReference type="Proteomes" id="UP001283341"/>
    </source>
</evidence>
<name>A0AAE0HSN5_9PEZI</name>
<dbReference type="SMART" id="SM00198">
    <property type="entry name" value="SCP"/>
    <property type="match status" value="1"/>
</dbReference>
<dbReference type="PANTHER" id="PTHR10334">
    <property type="entry name" value="CYSTEINE-RICH SECRETORY PROTEIN-RELATED"/>
    <property type="match status" value="1"/>
</dbReference>
<keyword evidence="3" id="KW-1185">Reference proteome</keyword>
<dbReference type="AlphaFoldDB" id="A0AAE0HSN5"/>
<dbReference type="Pfam" id="PF00188">
    <property type="entry name" value="CAP"/>
    <property type="match status" value="1"/>
</dbReference>
<dbReference type="InterPro" id="IPR034113">
    <property type="entry name" value="SCP_GAPR1-like"/>
</dbReference>
<dbReference type="InterPro" id="IPR035940">
    <property type="entry name" value="CAP_sf"/>
</dbReference>
<dbReference type="PRINTS" id="PR00837">
    <property type="entry name" value="V5TPXLIKE"/>
</dbReference>
<comment type="caution">
    <text evidence="2">The sequence shown here is derived from an EMBL/GenBank/DDBJ whole genome shotgun (WGS) entry which is preliminary data.</text>
</comment>
<feature type="domain" description="SCP" evidence="1">
    <location>
        <begin position="4"/>
        <end position="140"/>
    </location>
</feature>
<dbReference type="Proteomes" id="UP001283341">
    <property type="component" value="Unassembled WGS sequence"/>
</dbReference>
<dbReference type="PRINTS" id="PR00838">
    <property type="entry name" value="V5ALLERGEN"/>
</dbReference>
<protein>
    <submittedName>
        <fullName evidence="2">CAP domain-containing protein</fullName>
    </submittedName>
</protein>
<accession>A0AAE0HSN5</accession>
<evidence type="ECO:0000313" key="2">
    <source>
        <dbReference type="EMBL" id="KAK3312148.1"/>
    </source>
</evidence>
<evidence type="ECO:0000259" key="1">
    <source>
        <dbReference type="SMART" id="SM00198"/>
    </source>
</evidence>
<proteinExistence type="predicted"/>
<dbReference type="InterPro" id="IPR018244">
    <property type="entry name" value="Allrgn_V5/Tpx1_CS"/>
</dbReference>
<organism evidence="2 3">
    <name type="scientific">Apodospora peruviana</name>
    <dbReference type="NCBI Taxonomy" id="516989"/>
    <lineage>
        <taxon>Eukaryota</taxon>
        <taxon>Fungi</taxon>
        <taxon>Dikarya</taxon>
        <taxon>Ascomycota</taxon>
        <taxon>Pezizomycotina</taxon>
        <taxon>Sordariomycetes</taxon>
        <taxon>Sordariomycetidae</taxon>
        <taxon>Sordariales</taxon>
        <taxon>Lasiosphaeriaceae</taxon>
        <taxon>Apodospora</taxon>
    </lineage>
</organism>
<dbReference type="GO" id="GO:0005576">
    <property type="term" value="C:extracellular region"/>
    <property type="evidence" value="ECO:0007669"/>
    <property type="project" value="InterPro"/>
</dbReference>